<feature type="domain" description="Smf/DprA SLOG" evidence="1">
    <location>
        <begin position="96"/>
        <end position="288"/>
    </location>
</feature>
<gene>
    <name evidence="2" type="ORF">SG0102_18450</name>
</gene>
<protein>
    <recommendedName>
        <fullName evidence="1">Smf/DprA SLOG domain-containing protein</fullName>
    </recommendedName>
</protein>
<keyword evidence="3" id="KW-1185">Reference proteome</keyword>
<dbReference type="Proteomes" id="UP000268059">
    <property type="component" value="Chromosome"/>
</dbReference>
<evidence type="ECO:0000259" key="1">
    <source>
        <dbReference type="Pfam" id="PF02481"/>
    </source>
</evidence>
<dbReference type="GO" id="GO:0009294">
    <property type="term" value="P:DNA-mediated transformation"/>
    <property type="evidence" value="ECO:0007669"/>
    <property type="project" value="InterPro"/>
</dbReference>
<dbReference type="EMBL" id="AP019309">
    <property type="protein sequence ID" value="BBH26911.1"/>
    <property type="molecule type" value="Genomic_DNA"/>
</dbReference>
<proteinExistence type="predicted"/>
<sequence length="330" mass="37043">MKLLLHLESYAVLLFCGDLIPTNIPALTIEEWKNVTEAIKISHKDGINSLFGLSYEGLTQVVGLSDALARKILKRETLMPTLFYALHNLEKEGIGVTTIYEDNYPAGLHVLKEEPPILYYVGDLSLIDGKMIAIGGRDHQDTSEKQLTTACMQKALIENRTLIIGDRDVDDYMRRYTLSHGGRVVEFVADHMVDIVKKRKRYFNKGTLTIICHRDPYGYNDDEAIKVRDLSLCALASAMFVTASAINSDLYATCVTNLHYHYTPLLVMKPSDMYDGNLRLLEMGGHLVTLSQLASDTMIDDLSTSESIEEGARPDQMSIFEFIEEDDHAA</sequence>
<organism evidence="2 3">
    <name type="scientific">Intestinibaculum porci</name>
    <dbReference type="NCBI Taxonomy" id="2487118"/>
    <lineage>
        <taxon>Bacteria</taxon>
        <taxon>Bacillati</taxon>
        <taxon>Bacillota</taxon>
        <taxon>Erysipelotrichia</taxon>
        <taxon>Erysipelotrichales</taxon>
        <taxon>Erysipelotrichaceae</taxon>
        <taxon>Intestinibaculum</taxon>
    </lineage>
</organism>
<dbReference type="Pfam" id="PF02481">
    <property type="entry name" value="DNA_processg_A"/>
    <property type="match status" value="1"/>
</dbReference>
<dbReference type="InterPro" id="IPR057666">
    <property type="entry name" value="DrpA_SLOG"/>
</dbReference>
<dbReference type="AlphaFoldDB" id="A0A3G9JLN0"/>
<evidence type="ECO:0000313" key="2">
    <source>
        <dbReference type="EMBL" id="BBH26911.1"/>
    </source>
</evidence>
<dbReference type="Gene3D" id="3.40.50.450">
    <property type="match status" value="1"/>
</dbReference>
<accession>A0A3G9JLN0</accession>
<dbReference type="KEGG" id="ebm:SG0102_18450"/>
<dbReference type="RefSeq" id="WP_125119701.1">
    <property type="nucleotide sequence ID" value="NZ_AP019309.1"/>
</dbReference>
<dbReference type="InParanoid" id="A0A3G9JLN0"/>
<dbReference type="OrthoDB" id="9785707at2"/>
<name>A0A3G9JLN0_9FIRM</name>
<reference evidence="2 3" key="1">
    <citation type="submission" date="2018-11" db="EMBL/GenBank/DDBJ databases">
        <title>Novel Erysipelotrichaceae bacterium isolated from small intestine of a swine.</title>
        <authorList>
            <person name="Kim J.S."/>
            <person name="Choe H."/>
            <person name="Lee Y.R."/>
            <person name="Kim K.M."/>
            <person name="Park D.S."/>
        </authorList>
    </citation>
    <scope>NUCLEOTIDE SEQUENCE [LARGE SCALE GENOMIC DNA]</scope>
    <source>
        <strain evidence="2 3">SG0102</strain>
    </source>
</reference>
<evidence type="ECO:0000313" key="3">
    <source>
        <dbReference type="Proteomes" id="UP000268059"/>
    </source>
</evidence>